<evidence type="ECO:0000259" key="20">
    <source>
        <dbReference type="PROSITE" id="PS51196"/>
    </source>
</evidence>
<dbReference type="SMART" id="SM00958">
    <property type="entry name" value="SecA_PP_bind"/>
    <property type="match status" value="1"/>
</dbReference>
<keyword evidence="12 15" id="KW-1278">Translocase</keyword>
<dbReference type="PROSITE" id="PS51196">
    <property type="entry name" value="SECA_MOTOR_DEAD"/>
    <property type="match status" value="1"/>
</dbReference>
<feature type="binding site" evidence="15">
    <location>
        <position position="518"/>
    </location>
    <ligand>
        <name>ATP</name>
        <dbReference type="ChEBI" id="CHEBI:30616"/>
    </ligand>
</feature>
<dbReference type="Proteomes" id="UP000229966">
    <property type="component" value="Unassembled WGS sequence"/>
</dbReference>
<dbReference type="InterPro" id="IPR014001">
    <property type="entry name" value="Helicase_ATP-bd"/>
</dbReference>
<evidence type="ECO:0000256" key="3">
    <source>
        <dbReference type="ARBA" id="ARBA00007650"/>
    </source>
</evidence>
<dbReference type="FunFam" id="3.90.1440.10:FF:000002">
    <property type="entry name" value="Protein translocase subunit SecA"/>
    <property type="match status" value="1"/>
</dbReference>
<evidence type="ECO:0000256" key="7">
    <source>
        <dbReference type="ARBA" id="ARBA00022723"/>
    </source>
</evidence>
<dbReference type="HAMAP" id="MF_01382">
    <property type="entry name" value="SecA"/>
    <property type="match status" value="1"/>
</dbReference>
<dbReference type="GO" id="GO:0046872">
    <property type="term" value="F:metal ion binding"/>
    <property type="evidence" value="ECO:0007669"/>
    <property type="project" value="UniProtKB-KW"/>
</dbReference>
<dbReference type="InterPro" id="IPR011115">
    <property type="entry name" value="SecA_DEAD"/>
</dbReference>
<evidence type="ECO:0000256" key="6">
    <source>
        <dbReference type="ARBA" id="ARBA00022490"/>
    </source>
</evidence>
<evidence type="ECO:0000256" key="12">
    <source>
        <dbReference type="ARBA" id="ARBA00022967"/>
    </source>
</evidence>
<keyword evidence="11 15" id="KW-0653">Protein transport</keyword>
<comment type="caution">
    <text evidence="21">The sequence shown here is derived from an EMBL/GenBank/DDBJ whole genome shotgun (WGS) entry which is preliminary data.</text>
</comment>
<evidence type="ECO:0000256" key="10">
    <source>
        <dbReference type="ARBA" id="ARBA00022840"/>
    </source>
</evidence>
<accession>A0A2M7CI11</accession>
<evidence type="ECO:0000259" key="18">
    <source>
        <dbReference type="PROSITE" id="PS51192"/>
    </source>
</evidence>
<evidence type="ECO:0000256" key="15">
    <source>
        <dbReference type="HAMAP-Rule" id="MF_01382"/>
    </source>
</evidence>
<dbReference type="Gene3D" id="3.10.450.50">
    <property type="match status" value="1"/>
</dbReference>
<evidence type="ECO:0000256" key="17">
    <source>
        <dbReference type="SAM" id="MobiDB-lite"/>
    </source>
</evidence>
<feature type="compositionally biased region" description="Low complexity" evidence="17">
    <location>
        <begin position="836"/>
        <end position="848"/>
    </location>
</feature>
<dbReference type="EC" id="7.4.2.8" evidence="15"/>
<dbReference type="Gene3D" id="1.10.3060.10">
    <property type="entry name" value="Helical scaffold and wing domains of SecA"/>
    <property type="match status" value="1"/>
</dbReference>
<comment type="similarity">
    <text evidence="3 15 16">Belongs to the SecA family.</text>
</comment>
<dbReference type="Gene3D" id="3.90.1440.10">
    <property type="entry name" value="SecA, preprotein cross-linking domain"/>
    <property type="match status" value="1"/>
</dbReference>
<feature type="domain" description="Helicase ATP-binding" evidence="18">
    <location>
        <begin position="87"/>
        <end position="270"/>
    </location>
</feature>
<feature type="binding site" evidence="15">
    <location>
        <begin position="103"/>
        <end position="107"/>
    </location>
    <ligand>
        <name>ATP</name>
        <dbReference type="ChEBI" id="CHEBI:30616"/>
    </ligand>
</feature>
<dbReference type="Pfam" id="PF01043">
    <property type="entry name" value="SecA_PP_bind"/>
    <property type="match status" value="1"/>
</dbReference>
<dbReference type="GO" id="GO:0006605">
    <property type="term" value="P:protein targeting"/>
    <property type="evidence" value="ECO:0007669"/>
    <property type="project" value="UniProtKB-UniRule"/>
</dbReference>
<dbReference type="GO" id="GO:0065002">
    <property type="term" value="P:intracellular protein transmembrane transport"/>
    <property type="evidence" value="ECO:0007669"/>
    <property type="project" value="UniProtKB-UniRule"/>
</dbReference>
<dbReference type="EMBL" id="PEUM01000072">
    <property type="protein sequence ID" value="PIV25270.1"/>
    <property type="molecule type" value="Genomic_DNA"/>
</dbReference>
<dbReference type="InterPro" id="IPR044722">
    <property type="entry name" value="SecA_SF2_C"/>
</dbReference>
<dbReference type="InterPro" id="IPR001650">
    <property type="entry name" value="Helicase_C-like"/>
</dbReference>
<dbReference type="PANTHER" id="PTHR30612:SF0">
    <property type="entry name" value="CHLOROPLAST PROTEIN-TRANSPORTING ATPASE"/>
    <property type="match status" value="1"/>
</dbReference>
<dbReference type="InterPro" id="IPR000185">
    <property type="entry name" value="SecA"/>
</dbReference>
<dbReference type="InterPro" id="IPR011130">
    <property type="entry name" value="SecA_preprotein_X-link_dom"/>
</dbReference>
<comment type="subunit">
    <text evidence="15">Monomer and homodimer. Part of the essential Sec protein translocation apparatus which comprises SecA, SecYEG and auxiliary proteins SecDF. Other proteins may also be involved.</text>
</comment>
<evidence type="ECO:0000259" key="19">
    <source>
        <dbReference type="PROSITE" id="PS51194"/>
    </source>
</evidence>
<evidence type="ECO:0000256" key="2">
    <source>
        <dbReference type="ARBA" id="ARBA00004170"/>
    </source>
</evidence>
<feature type="region of interest" description="Disordered" evidence="17">
    <location>
        <begin position="832"/>
        <end position="896"/>
    </location>
</feature>
<dbReference type="GO" id="GO:0005886">
    <property type="term" value="C:plasma membrane"/>
    <property type="evidence" value="ECO:0007669"/>
    <property type="project" value="UniProtKB-SubCell"/>
</dbReference>
<evidence type="ECO:0000256" key="1">
    <source>
        <dbReference type="ARBA" id="ARBA00001947"/>
    </source>
</evidence>
<feature type="domain" description="SecA family profile" evidence="20">
    <location>
        <begin position="1"/>
        <end position="639"/>
    </location>
</feature>
<dbReference type="InterPro" id="IPR014018">
    <property type="entry name" value="SecA_motor_DEAD"/>
</dbReference>
<dbReference type="GO" id="GO:0043952">
    <property type="term" value="P:protein transport by the Sec complex"/>
    <property type="evidence" value="ECO:0007669"/>
    <property type="project" value="UniProtKB-ARBA"/>
</dbReference>
<comment type="subcellular location">
    <subcellularLocation>
        <location evidence="15">Cell membrane</location>
        <topology evidence="15">Peripheral membrane protein</topology>
        <orientation evidence="15">Cytoplasmic side</orientation>
    </subcellularLocation>
    <subcellularLocation>
        <location evidence="15">Cytoplasm</location>
    </subcellularLocation>
    <subcellularLocation>
        <location evidence="2">Membrane</location>
        <topology evidence="2">Peripheral membrane protein</topology>
    </subcellularLocation>
    <text evidence="15">Distribution is 50-50.</text>
</comment>
<comment type="function">
    <text evidence="15">Part of the Sec protein translocase complex. Interacts with the SecYEG preprotein conducting channel. Has a central role in coupling the hydrolysis of ATP to the transfer of proteins into and across the cell membrane, serving as an ATP-driven molecular motor driving the stepwise translocation of polypeptide chains across the membrane.</text>
</comment>
<comment type="cofactor">
    <cofactor evidence="1">
        <name>Zn(2+)</name>
        <dbReference type="ChEBI" id="CHEBI:29105"/>
    </cofactor>
</comment>
<evidence type="ECO:0000313" key="22">
    <source>
        <dbReference type="Proteomes" id="UP000229966"/>
    </source>
</evidence>
<dbReference type="GO" id="GO:0031522">
    <property type="term" value="C:cell envelope Sec protein transport complex"/>
    <property type="evidence" value="ECO:0007669"/>
    <property type="project" value="TreeGrafter"/>
</dbReference>
<dbReference type="CDD" id="cd17928">
    <property type="entry name" value="DEXDc_SecA"/>
    <property type="match status" value="1"/>
</dbReference>
<keyword evidence="4 15" id="KW-0813">Transport</keyword>
<dbReference type="NCBIfam" id="TIGR00963">
    <property type="entry name" value="secA"/>
    <property type="match status" value="1"/>
</dbReference>
<keyword evidence="10 15" id="KW-0067">ATP-binding</keyword>
<dbReference type="SUPFAM" id="SSF81886">
    <property type="entry name" value="Helical scaffold and wing domains of SecA"/>
    <property type="match status" value="1"/>
</dbReference>
<reference evidence="22" key="1">
    <citation type="submission" date="2017-09" db="EMBL/GenBank/DDBJ databases">
        <title>Depth-based differentiation of microbial function through sediment-hosted aquifers and enrichment of novel symbionts in the deep terrestrial subsurface.</title>
        <authorList>
            <person name="Probst A.J."/>
            <person name="Ladd B."/>
            <person name="Jarett J.K."/>
            <person name="Geller-Mcgrath D.E."/>
            <person name="Sieber C.M.K."/>
            <person name="Emerson J.B."/>
            <person name="Anantharaman K."/>
            <person name="Thomas B.C."/>
            <person name="Malmstrom R."/>
            <person name="Stieglmeier M."/>
            <person name="Klingl A."/>
            <person name="Woyke T."/>
            <person name="Ryan C.M."/>
            <person name="Banfield J.F."/>
        </authorList>
    </citation>
    <scope>NUCLEOTIDE SEQUENCE [LARGE SCALE GENOMIC DNA]</scope>
</reference>
<dbReference type="InterPro" id="IPR004027">
    <property type="entry name" value="SEC_C_motif"/>
</dbReference>
<dbReference type="InterPro" id="IPR036266">
    <property type="entry name" value="SecA_Wing/Scaffold_sf"/>
</dbReference>
<dbReference type="SUPFAM" id="SSF52540">
    <property type="entry name" value="P-loop containing nucleoside triphosphate hydrolases"/>
    <property type="match status" value="2"/>
</dbReference>
<dbReference type="Pfam" id="PF02810">
    <property type="entry name" value="SEC-C"/>
    <property type="match status" value="1"/>
</dbReference>
<dbReference type="InterPro" id="IPR036670">
    <property type="entry name" value="SecA_X-link_sf"/>
</dbReference>
<keyword evidence="14 15" id="KW-0472">Membrane</keyword>
<dbReference type="FunFam" id="3.40.50.300:FF:000113">
    <property type="entry name" value="Preprotein translocase subunit SecA"/>
    <property type="match status" value="1"/>
</dbReference>
<dbReference type="InterPro" id="IPR011116">
    <property type="entry name" value="SecA_Wing/Scaffold"/>
</dbReference>
<evidence type="ECO:0000256" key="5">
    <source>
        <dbReference type="ARBA" id="ARBA00022475"/>
    </source>
</evidence>
<evidence type="ECO:0000256" key="9">
    <source>
        <dbReference type="ARBA" id="ARBA00022833"/>
    </source>
</evidence>
<evidence type="ECO:0000256" key="13">
    <source>
        <dbReference type="ARBA" id="ARBA00023010"/>
    </source>
</evidence>
<keyword evidence="7" id="KW-0479">Metal-binding</keyword>
<comment type="catalytic activity">
    <reaction evidence="15">
        <text>ATP + H2O + cellular proteinSide 1 = ADP + phosphate + cellular proteinSide 2.</text>
        <dbReference type="EC" id="7.4.2.8"/>
    </reaction>
</comment>
<dbReference type="SUPFAM" id="SSF81767">
    <property type="entry name" value="Pre-protein crosslinking domain of SecA"/>
    <property type="match status" value="1"/>
</dbReference>
<keyword evidence="13 15" id="KW-0811">Translocation</keyword>
<dbReference type="Pfam" id="PF07517">
    <property type="entry name" value="SecA_DEAD"/>
    <property type="match status" value="1"/>
</dbReference>
<dbReference type="GO" id="GO:0005829">
    <property type="term" value="C:cytosol"/>
    <property type="evidence" value="ECO:0007669"/>
    <property type="project" value="TreeGrafter"/>
</dbReference>
<name>A0A2M7CI11_9BACT</name>
<keyword evidence="5 15" id="KW-1003">Cell membrane</keyword>
<dbReference type="Pfam" id="PF21090">
    <property type="entry name" value="P-loop_SecA"/>
    <property type="match status" value="1"/>
</dbReference>
<dbReference type="InterPro" id="IPR027417">
    <property type="entry name" value="P-loop_NTPase"/>
</dbReference>
<gene>
    <name evidence="15" type="primary">secA</name>
    <name evidence="21" type="ORF">COS38_02510</name>
</gene>
<dbReference type="SMART" id="SM00957">
    <property type="entry name" value="SecA_DEAD"/>
    <property type="match status" value="1"/>
</dbReference>
<evidence type="ECO:0000256" key="11">
    <source>
        <dbReference type="ARBA" id="ARBA00022927"/>
    </source>
</evidence>
<dbReference type="GO" id="GO:0005524">
    <property type="term" value="F:ATP binding"/>
    <property type="evidence" value="ECO:0007669"/>
    <property type="project" value="UniProtKB-UniRule"/>
</dbReference>
<proteinExistence type="inferred from homology"/>
<feature type="binding site" evidence="15">
    <location>
        <position position="85"/>
    </location>
    <ligand>
        <name>ATP</name>
        <dbReference type="ChEBI" id="CHEBI:30616"/>
    </ligand>
</feature>
<dbReference type="PRINTS" id="PR00906">
    <property type="entry name" value="SECA"/>
</dbReference>
<dbReference type="GO" id="GO:0017038">
    <property type="term" value="P:protein import"/>
    <property type="evidence" value="ECO:0007669"/>
    <property type="project" value="InterPro"/>
</dbReference>
<dbReference type="Pfam" id="PF07516">
    <property type="entry name" value="SecA_SW"/>
    <property type="match status" value="2"/>
</dbReference>
<dbReference type="PROSITE" id="PS51194">
    <property type="entry name" value="HELICASE_CTER"/>
    <property type="match status" value="1"/>
</dbReference>
<feature type="domain" description="Helicase C-terminal" evidence="19">
    <location>
        <begin position="440"/>
        <end position="644"/>
    </location>
</feature>
<evidence type="ECO:0000256" key="4">
    <source>
        <dbReference type="ARBA" id="ARBA00022448"/>
    </source>
</evidence>
<dbReference type="PANTHER" id="PTHR30612">
    <property type="entry name" value="SECA INNER MEMBRANE COMPONENT OF SEC PROTEIN SECRETION SYSTEM"/>
    <property type="match status" value="1"/>
</dbReference>
<dbReference type="GO" id="GO:0008564">
    <property type="term" value="F:protein-exporting ATPase activity"/>
    <property type="evidence" value="ECO:0007669"/>
    <property type="project" value="UniProtKB-EC"/>
</dbReference>
<evidence type="ECO:0000256" key="16">
    <source>
        <dbReference type="RuleBase" id="RU003874"/>
    </source>
</evidence>
<dbReference type="PROSITE" id="PS51192">
    <property type="entry name" value="HELICASE_ATP_BIND_1"/>
    <property type="match status" value="1"/>
</dbReference>
<keyword evidence="6 15" id="KW-0963">Cytoplasm</keyword>
<evidence type="ECO:0000256" key="8">
    <source>
        <dbReference type="ARBA" id="ARBA00022741"/>
    </source>
</evidence>
<dbReference type="NCBIfam" id="NF009538">
    <property type="entry name" value="PRK12904.1"/>
    <property type="match status" value="1"/>
</dbReference>
<sequence>MSFISNIFGDANQKEISRLQLLVGKINSLEPEMVKLADSDFPQKTQEFKDRIKNNESLDNLLPEAFALCREASKRAIGQRHYDVQLMSGITLHEGKIAEQRTGEGKTLSATLPLYLNALSGKGSHLVTVNDFLAKFQAQWMGRIYDFLGLTVASIEHDRSYLYTKEPYQPKEDSDEFIDDTWQNLRPISRRDGYYADITYGTNNEFGFDYLRDNMAVDLRQLNQRKLNFAIVDEVDSILIDEARTPLIISVPAEESGSDYQRFAQIIKNLQPEKDFDIDEKARTIAIKDSGIQVVEQALRMDNLYAPENIHLVHHLEEALKAEFLFKRDKDYVVKDGEVMIVDEFTGRLMPGRRYSEGLHQAIEAKEGVVVQCESNTLATISFQNFFRMYDKLAGMTGTAATEAEEFYKIYKLDVTVIPTNREMIRIDHQDKIYKTEEAKVQAIIEEVRERNEKGQPVLIGTISVEKNEQLARQLKVAGIPHNVLNAKKHQQEAKIVAQAGRVGAVTLATNMAGRGVDIILGGTPPKINSKPKTQSLKSENKENTIGLEKLGSDKRTMEEWEKEHSQVLELGGLYVIGTERHEARRIDNQLRGRAGRQGDPGESQFFVSMEDDLMRIFGGARLKNMMDRLGLPDDMPIENKFVSRSIEGAQKKVEGHNFDIRKHLVEYDDVANKQREVIYKKRRQILAGKGRDRQGKDVELNTEILELLGDEAENYEQKMSQADLGAVAEIEKRVYLRTIDMLWIEHLNTMDYLRHSIGLKGYGQKDPLVEYKQEAYNIFQRLLGDIDAEVSEMLLKIEVRALLQAPIQAPPKISHIGAETQGNAFREAVDKSKSETQNQETTSQSSSGVTLTVRKRKSGETISQSSSGGYMGQKVGRNEKCPCGSGKKYKKCHGR</sequence>
<keyword evidence="8 15" id="KW-0547">Nucleotide-binding</keyword>
<keyword evidence="9" id="KW-0862">Zinc</keyword>
<evidence type="ECO:0000313" key="21">
    <source>
        <dbReference type="EMBL" id="PIV25270.1"/>
    </source>
</evidence>
<organism evidence="21 22">
    <name type="scientific">Candidatus Berkelbacteria bacterium CG03_land_8_20_14_0_80_40_36</name>
    <dbReference type="NCBI Taxonomy" id="1974509"/>
    <lineage>
        <taxon>Bacteria</taxon>
        <taxon>Candidatus Berkelbacteria</taxon>
    </lineage>
</organism>
<protein>
    <recommendedName>
        <fullName evidence="15 16">Protein translocase subunit SecA</fullName>
        <ecNumber evidence="15">7.4.2.8</ecNumber>
    </recommendedName>
</protein>
<dbReference type="Gene3D" id="3.40.50.300">
    <property type="entry name" value="P-loop containing nucleotide triphosphate hydrolases"/>
    <property type="match status" value="2"/>
</dbReference>
<evidence type="ECO:0000256" key="14">
    <source>
        <dbReference type="ARBA" id="ARBA00023136"/>
    </source>
</evidence>
<dbReference type="CDD" id="cd18803">
    <property type="entry name" value="SF2_C_secA"/>
    <property type="match status" value="1"/>
</dbReference>
<dbReference type="AlphaFoldDB" id="A0A2M7CI11"/>